<dbReference type="Proteomes" id="UP000307440">
    <property type="component" value="Unassembled WGS sequence"/>
</dbReference>
<feature type="region of interest" description="Disordered" evidence="1">
    <location>
        <begin position="1"/>
        <end position="20"/>
    </location>
</feature>
<keyword evidence="3" id="KW-1185">Reference proteome</keyword>
<evidence type="ECO:0000256" key="1">
    <source>
        <dbReference type="SAM" id="MobiDB-lite"/>
    </source>
</evidence>
<name>A0A5C3KS19_COPMA</name>
<gene>
    <name evidence="2" type="ORF">FA15DRAFT_660598</name>
</gene>
<evidence type="ECO:0000313" key="2">
    <source>
        <dbReference type="EMBL" id="TFK18568.1"/>
    </source>
</evidence>
<evidence type="ECO:0000313" key="3">
    <source>
        <dbReference type="Proteomes" id="UP000307440"/>
    </source>
</evidence>
<proteinExistence type="predicted"/>
<sequence>MPSVDYTPRNIPDSSDFTPLNAATVDQNDRHENYVHSLLLKNVTNRLESMCTNCKTYCLPCPGPQSEDNDICSLCSMYNMSASCKWDKGVSVPVDPRYFGVRDMIETGFAKQLVSQDKHKSSIDAHERNDEESEESTDIGKHSSFSAAPSAASEKDATKDQNNAFDGVVFANLWANLAQSSHPDHNTIVGAYDNSPRRPSTSASTILGGLDSVGLTAQSTDMSSLFGIFTDPFSSSTSGTDTGELTEKFHASYSHPGMTTWTNSPAQLLPSHATSIAQGALAYAKVDLTEKLSGHDLGGQSLSTLVPDSRPTNPMGVGAVDAIDSLLAQLRESTSSPSLCGFLDGLQGNTVDEPFKSRRPVDTIDSFEGQGLAALSPMAGSPDAGFAMGEEVIMPQRSVWSRFVDVHAVLVVDAHRALFHMMLVWIYARWPETWNELPIGGSAAERRVGPGLPWYLGLESQMLSDASGRVRIPIAPVIVSTVVTPFLFLPASSFNVWHGWLARYSIAYILISGHFEPASRFSGGLLSLCTDLLPPKGKAVKYITAVGLLLILGTFGHLPTI</sequence>
<dbReference type="AlphaFoldDB" id="A0A5C3KS19"/>
<feature type="compositionally biased region" description="Low complexity" evidence="1">
    <location>
        <begin position="143"/>
        <end position="152"/>
    </location>
</feature>
<feature type="compositionally biased region" description="Basic and acidic residues" evidence="1">
    <location>
        <begin position="116"/>
        <end position="129"/>
    </location>
</feature>
<organism evidence="2 3">
    <name type="scientific">Coprinopsis marcescibilis</name>
    <name type="common">Agaric fungus</name>
    <name type="synonym">Psathyrella marcescibilis</name>
    <dbReference type="NCBI Taxonomy" id="230819"/>
    <lineage>
        <taxon>Eukaryota</taxon>
        <taxon>Fungi</taxon>
        <taxon>Dikarya</taxon>
        <taxon>Basidiomycota</taxon>
        <taxon>Agaricomycotina</taxon>
        <taxon>Agaricomycetes</taxon>
        <taxon>Agaricomycetidae</taxon>
        <taxon>Agaricales</taxon>
        <taxon>Agaricineae</taxon>
        <taxon>Psathyrellaceae</taxon>
        <taxon>Coprinopsis</taxon>
    </lineage>
</organism>
<protein>
    <submittedName>
        <fullName evidence="2">Uncharacterized protein</fullName>
    </submittedName>
</protein>
<dbReference type="EMBL" id="ML210392">
    <property type="protein sequence ID" value="TFK18568.1"/>
    <property type="molecule type" value="Genomic_DNA"/>
</dbReference>
<reference evidence="2 3" key="1">
    <citation type="journal article" date="2019" name="Nat. Ecol. Evol.">
        <title>Megaphylogeny resolves global patterns of mushroom evolution.</title>
        <authorList>
            <person name="Varga T."/>
            <person name="Krizsan K."/>
            <person name="Foldi C."/>
            <person name="Dima B."/>
            <person name="Sanchez-Garcia M."/>
            <person name="Sanchez-Ramirez S."/>
            <person name="Szollosi G.J."/>
            <person name="Szarkandi J.G."/>
            <person name="Papp V."/>
            <person name="Albert L."/>
            <person name="Andreopoulos W."/>
            <person name="Angelini C."/>
            <person name="Antonin V."/>
            <person name="Barry K.W."/>
            <person name="Bougher N.L."/>
            <person name="Buchanan P."/>
            <person name="Buyck B."/>
            <person name="Bense V."/>
            <person name="Catcheside P."/>
            <person name="Chovatia M."/>
            <person name="Cooper J."/>
            <person name="Damon W."/>
            <person name="Desjardin D."/>
            <person name="Finy P."/>
            <person name="Geml J."/>
            <person name="Haridas S."/>
            <person name="Hughes K."/>
            <person name="Justo A."/>
            <person name="Karasinski D."/>
            <person name="Kautmanova I."/>
            <person name="Kiss B."/>
            <person name="Kocsube S."/>
            <person name="Kotiranta H."/>
            <person name="LaButti K.M."/>
            <person name="Lechner B.E."/>
            <person name="Liimatainen K."/>
            <person name="Lipzen A."/>
            <person name="Lukacs Z."/>
            <person name="Mihaltcheva S."/>
            <person name="Morgado L.N."/>
            <person name="Niskanen T."/>
            <person name="Noordeloos M.E."/>
            <person name="Ohm R.A."/>
            <person name="Ortiz-Santana B."/>
            <person name="Ovrebo C."/>
            <person name="Racz N."/>
            <person name="Riley R."/>
            <person name="Savchenko A."/>
            <person name="Shiryaev A."/>
            <person name="Soop K."/>
            <person name="Spirin V."/>
            <person name="Szebenyi C."/>
            <person name="Tomsovsky M."/>
            <person name="Tulloss R.E."/>
            <person name="Uehling J."/>
            <person name="Grigoriev I.V."/>
            <person name="Vagvolgyi C."/>
            <person name="Papp T."/>
            <person name="Martin F.M."/>
            <person name="Miettinen O."/>
            <person name="Hibbett D.S."/>
            <person name="Nagy L.G."/>
        </authorList>
    </citation>
    <scope>NUCLEOTIDE SEQUENCE [LARGE SCALE GENOMIC DNA]</scope>
    <source>
        <strain evidence="2 3">CBS 121175</strain>
    </source>
</reference>
<accession>A0A5C3KS19</accession>
<feature type="region of interest" description="Disordered" evidence="1">
    <location>
        <begin position="116"/>
        <end position="158"/>
    </location>
</feature>